<keyword evidence="7 12" id="KW-1133">Transmembrane helix</keyword>
<dbReference type="Pfam" id="PF04191">
    <property type="entry name" value="PEMT"/>
    <property type="match status" value="1"/>
</dbReference>
<dbReference type="GO" id="GO:0032259">
    <property type="term" value="P:methylation"/>
    <property type="evidence" value="ECO:0007669"/>
    <property type="project" value="UniProtKB-KW"/>
</dbReference>
<keyword evidence="5 12" id="KW-0812">Transmembrane</keyword>
<dbReference type="InterPro" id="IPR007318">
    <property type="entry name" value="Phopholipid_MeTrfase"/>
</dbReference>
<keyword evidence="6" id="KW-0256">Endoplasmic reticulum</keyword>
<keyword evidence="3" id="KW-0808">Transferase</keyword>
<dbReference type="EMBL" id="GL945444">
    <property type="protein sequence ID" value="EGO19285.1"/>
    <property type="molecule type" value="Genomic_DNA"/>
</dbReference>
<keyword evidence="10" id="KW-0594">Phospholipid biosynthesis</keyword>
<dbReference type="GeneID" id="18810524"/>
<evidence type="ECO:0000256" key="7">
    <source>
        <dbReference type="ARBA" id="ARBA00022989"/>
    </source>
</evidence>
<sequence length="229" mass="25489">MSLVVRALLVSVQAIGNQLACTPPNATNVKTRYHTNEPYILQMAPLMFKIHTTLLWLCALFEAISAINFYVPCLPVQVEPFFSSTTRPISSITPLFMIGVLVSLSGVLIRLRCFRELGHLFTFDLTFHPEHKLVTSGFYRYVRHPSYTGSLLLVAGLALSHCTRGSWARECGPLGQMSAVVLGTGWCIWAISVCISRAYAEDGELRKNFGAEWDAYAARVPAWFFPGLL</sequence>
<keyword evidence="2" id="KW-0444">Lipid biosynthesis</keyword>
<feature type="transmembrane region" description="Helical" evidence="12">
    <location>
        <begin position="91"/>
        <end position="111"/>
    </location>
</feature>
<protein>
    <recommendedName>
        <fullName evidence="14">Protein-S-isoprenylcysteine O-methyltransferase</fullName>
    </recommendedName>
</protein>
<dbReference type="GO" id="GO:0008168">
    <property type="term" value="F:methyltransferase activity"/>
    <property type="evidence" value="ECO:0007669"/>
    <property type="project" value="UniProtKB-KW"/>
</dbReference>
<dbReference type="RefSeq" id="XP_007324006.1">
    <property type="nucleotide sequence ID" value="XM_007323944.1"/>
</dbReference>
<evidence type="ECO:0000256" key="9">
    <source>
        <dbReference type="ARBA" id="ARBA00023136"/>
    </source>
</evidence>
<evidence type="ECO:0000256" key="8">
    <source>
        <dbReference type="ARBA" id="ARBA00023098"/>
    </source>
</evidence>
<dbReference type="AlphaFoldDB" id="F8PC85"/>
<feature type="transmembrane region" description="Helical" evidence="12">
    <location>
        <begin position="179"/>
        <end position="200"/>
    </location>
</feature>
<dbReference type="PANTHER" id="PTHR12714:SF9">
    <property type="entry name" value="PROTEIN-S-ISOPRENYLCYSTEINE O-METHYLTRANSFERASE"/>
    <property type="match status" value="1"/>
</dbReference>
<dbReference type="Proteomes" id="UP000008064">
    <property type="component" value="Unassembled WGS sequence"/>
</dbReference>
<dbReference type="PANTHER" id="PTHR12714">
    <property type="entry name" value="PROTEIN-S ISOPRENYLCYSTEINE O-METHYLTRANSFERASE"/>
    <property type="match status" value="1"/>
</dbReference>
<keyword evidence="9 12" id="KW-0472">Membrane</keyword>
<dbReference type="GO" id="GO:0006656">
    <property type="term" value="P:phosphatidylcholine biosynthetic process"/>
    <property type="evidence" value="ECO:0007669"/>
    <property type="project" value="UniProtKB-UniPathway"/>
</dbReference>
<dbReference type="OrthoDB" id="422086at2759"/>
<proteinExistence type="predicted"/>
<dbReference type="KEGG" id="sla:SERLADRAFT_374544"/>
<evidence type="ECO:0000256" key="5">
    <source>
        <dbReference type="ARBA" id="ARBA00022692"/>
    </source>
</evidence>
<dbReference type="Gene3D" id="1.20.120.1630">
    <property type="match status" value="1"/>
</dbReference>
<keyword evidence="11" id="KW-1208">Phospholipid metabolism</keyword>
<accession>F8PC85</accession>
<comment type="subcellular location">
    <subcellularLocation>
        <location evidence="1">Endomembrane system</location>
        <topology evidence="1">Multi-pass membrane protein</topology>
    </subcellularLocation>
</comment>
<evidence type="ECO:0000256" key="4">
    <source>
        <dbReference type="ARBA" id="ARBA00022691"/>
    </source>
</evidence>
<gene>
    <name evidence="13" type="ORF">SERLADRAFT_374544</name>
</gene>
<evidence type="ECO:0000256" key="2">
    <source>
        <dbReference type="ARBA" id="ARBA00022516"/>
    </source>
</evidence>
<feature type="transmembrane region" description="Helical" evidence="12">
    <location>
        <begin position="53"/>
        <end position="71"/>
    </location>
</feature>
<evidence type="ECO:0000256" key="12">
    <source>
        <dbReference type="SAM" id="Phobius"/>
    </source>
</evidence>
<dbReference type="HOGENOM" id="CLU_065200_6_0_1"/>
<evidence type="ECO:0000313" key="13">
    <source>
        <dbReference type="EMBL" id="EGO19285.1"/>
    </source>
</evidence>
<name>F8PC85_SERL9</name>
<organism>
    <name type="scientific">Serpula lacrymans var. lacrymans (strain S7.9)</name>
    <name type="common">Dry rot fungus</name>
    <dbReference type="NCBI Taxonomy" id="578457"/>
    <lineage>
        <taxon>Eukaryota</taxon>
        <taxon>Fungi</taxon>
        <taxon>Dikarya</taxon>
        <taxon>Basidiomycota</taxon>
        <taxon>Agaricomycotina</taxon>
        <taxon>Agaricomycetes</taxon>
        <taxon>Agaricomycetidae</taxon>
        <taxon>Boletales</taxon>
        <taxon>Coniophorineae</taxon>
        <taxon>Serpulaceae</taxon>
        <taxon>Serpula</taxon>
    </lineage>
</organism>
<keyword evidence="8" id="KW-0443">Lipid metabolism</keyword>
<dbReference type="GO" id="GO:0012505">
    <property type="term" value="C:endomembrane system"/>
    <property type="evidence" value="ECO:0007669"/>
    <property type="project" value="UniProtKB-SubCell"/>
</dbReference>
<keyword evidence="4" id="KW-0949">S-adenosyl-L-methionine</keyword>
<reference evidence="13" key="1">
    <citation type="submission" date="2011-04" db="EMBL/GenBank/DDBJ databases">
        <title>Evolution of plant cell wall degrading machinery underlies the functional diversity of forest fungi.</title>
        <authorList>
            <consortium name="US DOE Joint Genome Institute (JGI-PGF)"/>
            <person name="Eastwood D.C."/>
            <person name="Floudas D."/>
            <person name="Binder M."/>
            <person name="Majcherczyk A."/>
            <person name="Schneider P."/>
            <person name="Aerts A."/>
            <person name="Asiegbu F.O."/>
            <person name="Baker S.E."/>
            <person name="Barry K."/>
            <person name="Bendiksby M."/>
            <person name="Blumentritt M."/>
            <person name="Coutinho P.M."/>
            <person name="Cullen D."/>
            <person name="Cullen D."/>
            <person name="Gathman A."/>
            <person name="Goodell B."/>
            <person name="Henrissat B."/>
            <person name="Ihrmark K."/>
            <person name="Kauserud H."/>
            <person name="Kohler A."/>
            <person name="LaButti K."/>
            <person name="Lapidus A."/>
            <person name="Lavin J.L."/>
            <person name="Lee Y.-H."/>
            <person name="Lindquist E."/>
            <person name="Lilly W."/>
            <person name="Lucas S."/>
            <person name="Morin E."/>
            <person name="Murat C."/>
            <person name="Oguiza J.A."/>
            <person name="Park J."/>
            <person name="Pisabarro A.G."/>
            <person name="Riley R."/>
            <person name="Rosling A."/>
            <person name="Salamov A."/>
            <person name="Schmidt O."/>
            <person name="Schmutz J."/>
            <person name="Skrede I."/>
            <person name="Stenlid J."/>
            <person name="Wiebenga A."/>
            <person name="Xie X."/>
            <person name="Kues U."/>
            <person name="Hibbett D.S."/>
            <person name="Hoffmeister D."/>
            <person name="Hogberg N."/>
            <person name="Martin F."/>
            <person name="Grigoriev I.V."/>
            <person name="Watkinson S.C."/>
        </authorList>
    </citation>
    <scope>NUCLEOTIDE SEQUENCE</scope>
    <source>
        <strain evidence="13">S7.9</strain>
    </source>
</reference>
<evidence type="ECO:0008006" key="14">
    <source>
        <dbReference type="Google" id="ProtNLM"/>
    </source>
</evidence>
<dbReference type="UniPathway" id="UPA00753"/>
<evidence type="ECO:0000256" key="11">
    <source>
        <dbReference type="ARBA" id="ARBA00023264"/>
    </source>
</evidence>
<evidence type="ECO:0000256" key="10">
    <source>
        <dbReference type="ARBA" id="ARBA00023209"/>
    </source>
</evidence>
<evidence type="ECO:0000256" key="6">
    <source>
        <dbReference type="ARBA" id="ARBA00022824"/>
    </source>
</evidence>
<keyword evidence="3" id="KW-0489">Methyltransferase</keyword>
<evidence type="ECO:0000256" key="3">
    <source>
        <dbReference type="ARBA" id="ARBA00022603"/>
    </source>
</evidence>
<evidence type="ECO:0000256" key="1">
    <source>
        <dbReference type="ARBA" id="ARBA00004127"/>
    </source>
</evidence>